<name>A0A346XYL6_9ACTN</name>
<dbReference type="EC" id="2.7.1.21" evidence="2 10"/>
<dbReference type="GO" id="GO:0005829">
    <property type="term" value="C:cytosol"/>
    <property type="evidence" value="ECO:0007669"/>
    <property type="project" value="TreeGrafter"/>
</dbReference>
<dbReference type="GO" id="GO:0004797">
    <property type="term" value="F:thymidine kinase activity"/>
    <property type="evidence" value="ECO:0007669"/>
    <property type="project" value="UniProtKB-EC"/>
</dbReference>
<keyword evidence="13" id="KW-1185">Reference proteome</keyword>
<evidence type="ECO:0000256" key="1">
    <source>
        <dbReference type="ARBA" id="ARBA00007587"/>
    </source>
</evidence>
<comment type="similarity">
    <text evidence="1 11">Belongs to the thymidine kinase family.</text>
</comment>
<evidence type="ECO:0000256" key="2">
    <source>
        <dbReference type="ARBA" id="ARBA00012118"/>
    </source>
</evidence>
<feature type="binding site" evidence="9">
    <location>
        <begin position="168"/>
        <end position="171"/>
    </location>
    <ligand>
        <name>substrate</name>
    </ligand>
</feature>
<dbReference type="InterPro" id="IPR027417">
    <property type="entry name" value="P-loop_NTPase"/>
</dbReference>
<evidence type="ECO:0000313" key="12">
    <source>
        <dbReference type="EMBL" id="AXV07313.1"/>
    </source>
</evidence>
<dbReference type="GO" id="GO:0046104">
    <property type="term" value="P:thymidine metabolic process"/>
    <property type="evidence" value="ECO:0007669"/>
    <property type="project" value="TreeGrafter"/>
</dbReference>
<evidence type="ECO:0000256" key="7">
    <source>
        <dbReference type="ARBA" id="ARBA00022840"/>
    </source>
</evidence>
<dbReference type="AlphaFoldDB" id="A0A346XYL6"/>
<dbReference type="PANTHER" id="PTHR11441:SF0">
    <property type="entry name" value="THYMIDINE KINASE, CYTOSOLIC"/>
    <property type="match status" value="1"/>
</dbReference>
<dbReference type="Gene3D" id="3.40.50.300">
    <property type="entry name" value="P-loop containing nucleotide triphosphate hydrolases"/>
    <property type="match status" value="1"/>
</dbReference>
<keyword evidence="4 10" id="KW-0808">Transferase</keyword>
<keyword evidence="6 10" id="KW-0418">Kinase</keyword>
<evidence type="ECO:0000256" key="9">
    <source>
        <dbReference type="PIRSR" id="PIRSR035805-2"/>
    </source>
</evidence>
<keyword evidence="3 10" id="KW-0237">DNA synthesis</keyword>
<protein>
    <recommendedName>
        <fullName evidence="2 10">Thymidine kinase</fullName>
        <ecNumber evidence="2 10">2.7.1.21</ecNumber>
    </recommendedName>
</protein>
<evidence type="ECO:0000256" key="4">
    <source>
        <dbReference type="ARBA" id="ARBA00022679"/>
    </source>
</evidence>
<accession>A0A346XYL6</accession>
<dbReference type="EMBL" id="CP031165">
    <property type="protein sequence ID" value="AXV07313.1"/>
    <property type="molecule type" value="Genomic_DNA"/>
</dbReference>
<gene>
    <name evidence="12" type="ORF">DVS28_a2634</name>
</gene>
<dbReference type="RefSeq" id="WP_216826006.1">
    <property type="nucleotide sequence ID" value="NZ_CP031165.1"/>
</dbReference>
<evidence type="ECO:0000256" key="6">
    <source>
        <dbReference type="ARBA" id="ARBA00022777"/>
    </source>
</evidence>
<dbReference type="GO" id="GO:0005524">
    <property type="term" value="F:ATP binding"/>
    <property type="evidence" value="ECO:0007669"/>
    <property type="project" value="UniProtKB-KW"/>
</dbReference>
<evidence type="ECO:0000256" key="11">
    <source>
        <dbReference type="RuleBase" id="RU004165"/>
    </source>
</evidence>
<dbReference type="Proteomes" id="UP000264006">
    <property type="component" value="Chromosome"/>
</dbReference>
<dbReference type="InterPro" id="IPR001267">
    <property type="entry name" value="Thymidine_kinase"/>
</dbReference>
<dbReference type="PANTHER" id="PTHR11441">
    <property type="entry name" value="THYMIDINE KINASE"/>
    <property type="match status" value="1"/>
</dbReference>
<comment type="catalytic activity">
    <reaction evidence="10">
        <text>thymidine + ATP = dTMP + ADP + H(+)</text>
        <dbReference type="Rhea" id="RHEA:19129"/>
        <dbReference type="ChEBI" id="CHEBI:15378"/>
        <dbReference type="ChEBI" id="CHEBI:17748"/>
        <dbReference type="ChEBI" id="CHEBI:30616"/>
        <dbReference type="ChEBI" id="CHEBI:63528"/>
        <dbReference type="ChEBI" id="CHEBI:456216"/>
        <dbReference type="EC" id="2.7.1.21"/>
    </reaction>
</comment>
<proteinExistence type="inferred from homology"/>
<evidence type="ECO:0000256" key="10">
    <source>
        <dbReference type="RuleBase" id="RU000544"/>
    </source>
</evidence>
<dbReference type="SUPFAM" id="SSF57716">
    <property type="entry name" value="Glucocorticoid receptor-like (DNA-binding domain)"/>
    <property type="match status" value="1"/>
</dbReference>
<keyword evidence="7 10" id="KW-0067">ATP-binding</keyword>
<reference evidence="12 13" key="1">
    <citation type="submission" date="2018-09" db="EMBL/GenBank/DDBJ databases">
        <title>Complete genome sequence of Euzebya sp. DY32-46 isolated from seawater of Pacific Ocean.</title>
        <authorList>
            <person name="Xu L."/>
            <person name="Wu Y.-H."/>
            <person name="Xu X.-W."/>
        </authorList>
    </citation>
    <scope>NUCLEOTIDE SEQUENCE [LARGE SCALE GENOMIC DNA]</scope>
    <source>
        <strain evidence="12 13">DY32-46</strain>
    </source>
</reference>
<dbReference type="PIRSF" id="PIRSF035805">
    <property type="entry name" value="TK_cell"/>
    <property type="match status" value="1"/>
</dbReference>
<evidence type="ECO:0000256" key="8">
    <source>
        <dbReference type="PIRSR" id="PIRSR035805-1"/>
    </source>
</evidence>
<feature type="binding site" evidence="9">
    <location>
        <position position="180"/>
    </location>
    <ligand>
        <name>substrate</name>
    </ligand>
</feature>
<keyword evidence="5 10" id="KW-0547">Nucleotide-binding</keyword>
<sequence length="200" mass="21456">MATLTFSHAPMGGGKSLAALVRHHHVTARGLKGMLIVMQPRQEGVVASRVGVSAPANVITTTSDVFAMVADGLRDEEVHHVVADEAHFYAPEQIDQLARVADQLNVPVEAYGLLTDFRTKLFPASARLIELADRHVALPTQPLCACGNIATHNARLVDGVMVTDGDQVLVGDVTGDRVRYEPVCRRCHAVVNDPALVSLP</sequence>
<dbReference type="Pfam" id="PF00265">
    <property type="entry name" value="TK"/>
    <property type="match status" value="1"/>
</dbReference>
<dbReference type="KEGG" id="euz:DVS28_a2634"/>
<feature type="active site" description="Proton acceptor" evidence="8">
    <location>
        <position position="85"/>
    </location>
</feature>
<organism evidence="12 13">
    <name type="scientific">Euzebya pacifica</name>
    <dbReference type="NCBI Taxonomy" id="1608957"/>
    <lineage>
        <taxon>Bacteria</taxon>
        <taxon>Bacillati</taxon>
        <taxon>Actinomycetota</taxon>
        <taxon>Nitriliruptoria</taxon>
        <taxon>Euzebyales</taxon>
    </lineage>
</organism>
<evidence type="ECO:0000256" key="3">
    <source>
        <dbReference type="ARBA" id="ARBA00022634"/>
    </source>
</evidence>
<dbReference type="GO" id="GO:0071897">
    <property type="term" value="P:DNA biosynthetic process"/>
    <property type="evidence" value="ECO:0007669"/>
    <property type="project" value="UniProtKB-KW"/>
</dbReference>
<dbReference type="Gene3D" id="3.30.60.20">
    <property type="match status" value="1"/>
</dbReference>
<evidence type="ECO:0000313" key="13">
    <source>
        <dbReference type="Proteomes" id="UP000264006"/>
    </source>
</evidence>
<dbReference type="SUPFAM" id="SSF52540">
    <property type="entry name" value="P-loop containing nucleoside triphosphate hydrolases"/>
    <property type="match status" value="1"/>
</dbReference>
<evidence type="ECO:0000256" key="5">
    <source>
        <dbReference type="ARBA" id="ARBA00022741"/>
    </source>
</evidence>